<organism evidence="1 2">
    <name type="scientific">Kribbella shirazensis</name>
    <dbReference type="NCBI Taxonomy" id="1105143"/>
    <lineage>
        <taxon>Bacteria</taxon>
        <taxon>Bacillati</taxon>
        <taxon>Actinomycetota</taxon>
        <taxon>Actinomycetes</taxon>
        <taxon>Propionibacteriales</taxon>
        <taxon>Kribbellaceae</taxon>
        <taxon>Kribbella</taxon>
    </lineage>
</organism>
<accession>A0A7X6A3T9</accession>
<protein>
    <submittedName>
        <fullName evidence="1">Uncharacterized protein</fullName>
    </submittedName>
</protein>
<dbReference type="EMBL" id="JAASRO010000001">
    <property type="protein sequence ID" value="NIK60756.1"/>
    <property type="molecule type" value="Genomic_DNA"/>
</dbReference>
<dbReference type="AlphaFoldDB" id="A0A7X6A3T9"/>
<dbReference type="RefSeq" id="WP_167214440.1">
    <property type="nucleotide sequence ID" value="NZ_JAASRO010000001.1"/>
</dbReference>
<evidence type="ECO:0000313" key="2">
    <source>
        <dbReference type="Proteomes" id="UP000555407"/>
    </source>
</evidence>
<proteinExistence type="predicted"/>
<evidence type="ECO:0000313" key="1">
    <source>
        <dbReference type="EMBL" id="NIK60756.1"/>
    </source>
</evidence>
<reference evidence="1 2" key="1">
    <citation type="submission" date="2020-03" db="EMBL/GenBank/DDBJ databases">
        <title>Sequencing the genomes of 1000 actinobacteria strains.</title>
        <authorList>
            <person name="Klenk H.-P."/>
        </authorList>
    </citation>
    <scope>NUCLEOTIDE SEQUENCE [LARGE SCALE GENOMIC DNA]</scope>
    <source>
        <strain evidence="1 2">DSM 45490</strain>
    </source>
</reference>
<name>A0A7X6A3T9_9ACTN</name>
<gene>
    <name evidence="1" type="ORF">BJY22_006473</name>
</gene>
<dbReference type="Proteomes" id="UP000555407">
    <property type="component" value="Unassembled WGS sequence"/>
</dbReference>
<keyword evidence="2" id="KW-1185">Reference proteome</keyword>
<comment type="caution">
    <text evidence="1">The sequence shown here is derived from an EMBL/GenBank/DDBJ whole genome shotgun (WGS) entry which is preliminary data.</text>
</comment>
<sequence length="113" mass="12724">MHDEALGRWQRGWSAARGWNDWQCVDDVIVVRIGEPRRRVEYIATRAHATAAAHLALTDCNPPGTSWLTIATPDPHRLAAELRPLEFVRTEWLMTVRLADQASHPVPPSPEPS</sequence>